<proteinExistence type="predicted"/>
<dbReference type="Gene3D" id="3.40.50.620">
    <property type="entry name" value="HUPs"/>
    <property type="match status" value="1"/>
</dbReference>
<dbReference type="InterPro" id="IPR033948">
    <property type="entry name" value="ETF_beta_N"/>
</dbReference>
<dbReference type="InterPro" id="IPR012255">
    <property type="entry name" value="ETF_b"/>
</dbReference>
<dbReference type="InterPro" id="IPR014730">
    <property type="entry name" value="ETF_a/b_N"/>
</dbReference>
<dbReference type="GO" id="GO:0009055">
    <property type="term" value="F:electron transfer activity"/>
    <property type="evidence" value="ECO:0007669"/>
    <property type="project" value="InterPro"/>
</dbReference>
<evidence type="ECO:0000313" key="2">
    <source>
        <dbReference type="EMBL" id="SVA35298.1"/>
    </source>
</evidence>
<dbReference type="CDD" id="cd01714">
    <property type="entry name" value="ETF_beta"/>
    <property type="match status" value="1"/>
</dbReference>
<organism evidence="2">
    <name type="scientific">marine metagenome</name>
    <dbReference type="NCBI Taxonomy" id="408172"/>
    <lineage>
        <taxon>unclassified sequences</taxon>
        <taxon>metagenomes</taxon>
        <taxon>ecological metagenomes</taxon>
    </lineage>
</organism>
<sequence length="262" mass="28865">MRILVCVKQVIDTAARIDLKDQKVDGAGLARVLNPYDEFAVEEALRIRERKPDTEILLVSLGPECFRDTLRVGLAMGADRAVHLLDPLFDEVNSLTRAYLLGKAATFLGFDLIFCGRQAVDDDMAQIGPALAVYLQIPCITVVTQLEFADDWSVAVATRQIERGSEIIESPLPVLLTCQKGLNEPRLPSLKGIMASKKKEIEIINANKLNFVPSERSASKGTFIETGLSLPDRRGKGKIINGPTNDAVLQLVKILREQEKVV</sequence>
<name>A0A381V6A4_9ZZZZ</name>
<dbReference type="Pfam" id="PF01012">
    <property type="entry name" value="ETF"/>
    <property type="match status" value="1"/>
</dbReference>
<reference evidence="2" key="1">
    <citation type="submission" date="2018-05" db="EMBL/GenBank/DDBJ databases">
        <authorList>
            <person name="Lanie J.A."/>
            <person name="Ng W.-L."/>
            <person name="Kazmierczak K.M."/>
            <person name="Andrzejewski T.M."/>
            <person name="Davidsen T.M."/>
            <person name="Wayne K.J."/>
            <person name="Tettelin H."/>
            <person name="Glass J.I."/>
            <person name="Rusch D."/>
            <person name="Podicherti R."/>
            <person name="Tsui H.-C.T."/>
            <person name="Winkler M.E."/>
        </authorList>
    </citation>
    <scope>NUCLEOTIDE SEQUENCE</scope>
</reference>
<evidence type="ECO:0000259" key="1">
    <source>
        <dbReference type="SMART" id="SM00893"/>
    </source>
</evidence>
<dbReference type="SUPFAM" id="SSF52402">
    <property type="entry name" value="Adenine nucleotide alpha hydrolases-like"/>
    <property type="match status" value="1"/>
</dbReference>
<feature type="domain" description="Electron transfer flavoprotein alpha/beta-subunit N-terminal" evidence="1">
    <location>
        <begin position="21"/>
        <end position="213"/>
    </location>
</feature>
<dbReference type="EMBL" id="UINC01007833">
    <property type="protein sequence ID" value="SVA35298.1"/>
    <property type="molecule type" value="Genomic_DNA"/>
</dbReference>
<dbReference type="PANTHER" id="PTHR21294">
    <property type="entry name" value="ELECTRON TRANSFER FLAVOPROTEIN BETA-SUBUNIT"/>
    <property type="match status" value="1"/>
</dbReference>
<dbReference type="PIRSF" id="PIRSF000090">
    <property type="entry name" value="Beta-ETF"/>
    <property type="match status" value="1"/>
</dbReference>
<dbReference type="InterPro" id="IPR014729">
    <property type="entry name" value="Rossmann-like_a/b/a_fold"/>
</dbReference>
<gene>
    <name evidence="2" type="ORF">METZ01_LOCUS88152</name>
</gene>
<dbReference type="AlphaFoldDB" id="A0A381V6A4"/>
<dbReference type="SMART" id="SM00893">
    <property type="entry name" value="ETF"/>
    <property type="match status" value="1"/>
</dbReference>
<protein>
    <recommendedName>
        <fullName evidence="1">Electron transfer flavoprotein alpha/beta-subunit N-terminal domain-containing protein</fullName>
    </recommendedName>
</protein>
<accession>A0A381V6A4</accession>